<proteinExistence type="predicted"/>
<evidence type="ECO:0000313" key="1">
    <source>
        <dbReference type="EMBL" id="SNS53954.1"/>
    </source>
</evidence>
<dbReference type="EMBL" id="FZOJ01000012">
    <property type="protein sequence ID" value="SNS53954.1"/>
    <property type="molecule type" value="Genomic_DNA"/>
</dbReference>
<dbReference type="Pfam" id="PF03698">
    <property type="entry name" value="UPF0180"/>
    <property type="match status" value="1"/>
</dbReference>
<evidence type="ECO:0000313" key="2">
    <source>
        <dbReference type="Proteomes" id="UP000198304"/>
    </source>
</evidence>
<dbReference type="OrthoDB" id="1708042at2"/>
<dbReference type="InterPro" id="IPR005370">
    <property type="entry name" value="UPF0180"/>
</dbReference>
<keyword evidence="2" id="KW-1185">Reference proteome</keyword>
<sequence>MKRIAIQENLEEIKAALIDKGYEVVGFKDQGYIDAIVYTDDYGGLKNVNDSGETNNYGAVLINANSKSIEEIQYIIETRRYGSLFS</sequence>
<accession>A0A239FCZ8</accession>
<organism evidence="1 2">
    <name type="scientific">Anaerovirgula multivorans</name>
    <dbReference type="NCBI Taxonomy" id="312168"/>
    <lineage>
        <taxon>Bacteria</taxon>
        <taxon>Bacillati</taxon>
        <taxon>Bacillota</taxon>
        <taxon>Clostridia</taxon>
        <taxon>Peptostreptococcales</taxon>
        <taxon>Natronincolaceae</taxon>
        <taxon>Anaerovirgula</taxon>
    </lineage>
</organism>
<dbReference type="Proteomes" id="UP000198304">
    <property type="component" value="Unassembled WGS sequence"/>
</dbReference>
<reference evidence="1 2" key="1">
    <citation type="submission" date="2017-06" db="EMBL/GenBank/DDBJ databases">
        <authorList>
            <person name="Kim H.J."/>
            <person name="Triplett B.A."/>
        </authorList>
    </citation>
    <scope>NUCLEOTIDE SEQUENCE [LARGE SCALE GENOMIC DNA]</scope>
    <source>
        <strain evidence="1 2">SCA</strain>
    </source>
</reference>
<gene>
    <name evidence="1" type="ORF">SAMN05446037_101298</name>
</gene>
<dbReference type="AlphaFoldDB" id="A0A239FCZ8"/>
<name>A0A239FCZ8_9FIRM</name>
<dbReference type="RefSeq" id="WP_089283408.1">
    <property type="nucleotide sequence ID" value="NZ_FZOJ01000012.1"/>
</dbReference>
<protein>
    <submittedName>
        <fullName evidence="1">Uncharacterized protein family (UPF0180)</fullName>
    </submittedName>
</protein>